<proteinExistence type="predicted"/>
<dbReference type="EMBL" id="CP182909">
    <property type="protein sequence ID" value="XPM63115.1"/>
    <property type="molecule type" value="Genomic_DNA"/>
</dbReference>
<accession>A0ACD5GQL2</accession>
<name>A0ACD5GQL2_9CYAN</name>
<keyword evidence="2" id="KW-1185">Reference proteome</keyword>
<dbReference type="Proteomes" id="UP000095472">
    <property type="component" value="Chromosome"/>
</dbReference>
<evidence type="ECO:0000313" key="2">
    <source>
        <dbReference type="Proteomes" id="UP000095472"/>
    </source>
</evidence>
<protein>
    <submittedName>
        <fullName evidence="1">Uncharacterized protein</fullName>
    </submittedName>
</protein>
<evidence type="ECO:0000313" key="1">
    <source>
        <dbReference type="EMBL" id="XPM63115.1"/>
    </source>
</evidence>
<reference evidence="1 2" key="1">
    <citation type="journal article" date="2016" name="Genome Announc.">
        <title>Draft Genome Sequence of the Thermotolerant Cyanobacterium Desertifilum sp. IPPAS B-1220.</title>
        <authorList>
            <person name="Mironov K.S."/>
            <person name="Sinetova M.A."/>
            <person name="Bolatkhan K."/>
            <person name="Zayadan B.K."/>
            <person name="Ustinova V.V."/>
            <person name="Kupriyanova E.V."/>
            <person name="Skrypnik A.N."/>
            <person name="Gogoleva N.E."/>
            <person name="Gogolev Y.V."/>
            <person name="Los D.A."/>
        </authorList>
    </citation>
    <scope>NUCLEOTIDE SEQUENCE [LARGE SCALE GENOMIC DNA]</scope>
    <source>
        <strain evidence="1 2">IPPAS B-1220</strain>
    </source>
</reference>
<organism evidence="1 2">
    <name type="scientific">Desertifilum tharense IPPAS B-1220</name>
    <dbReference type="NCBI Taxonomy" id="1781255"/>
    <lineage>
        <taxon>Bacteria</taxon>
        <taxon>Bacillati</taxon>
        <taxon>Cyanobacteriota</taxon>
        <taxon>Cyanophyceae</taxon>
        <taxon>Desertifilales</taxon>
        <taxon>Desertifilaceae</taxon>
        <taxon>Desertifilum</taxon>
    </lineage>
</organism>
<gene>
    <name evidence="1" type="ORF">BH720_027420</name>
</gene>
<sequence>MGDLSIVDAIAPSNLSKPTCLIYPRARQEANLRSLADWRTYA</sequence>